<gene>
    <name evidence="1" type="ORF">L6164_034597</name>
</gene>
<dbReference type="EMBL" id="CM039438">
    <property type="protein sequence ID" value="KAI4301306.1"/>
    <property type="molecule type" value="Genomic_DNA"/>
</dbReference>
<evidence type="ECO:0000313" key="2">
    <source>
        <dbReference type="Proteomes" id="UP000828941"/>
    </source>
</evidence>
<sequence length="176" mass="19987">MKGGKADPKTPSKRSHGTQGSIDVYAVQCNGCLKWRVVDTVEDFEKIRHKATEEPFYCNKKPNVSCEDDADINYDATRTWVIDKPNMPKTPDGFKRSLVLRKDYSKLDPYYITPTGKKLRTRNEIAAFLKEHPEIKGVSPSDFDFSSPKIMDDTVPEIVVKKDSAKKRTKISKDDA</sequence>
<evidence type="ECO:0000313" key="1">
    <source>
        <dbReference type="EMBL" id="KAI4301306.1"/>
    </source>
</evidence>
<reference evidence="1 2" key="1">
    <citation type="journal article" date="2022" name="DNA Res.">
        <title>Chromosomal-level genome assembly of the orchid tree Bauhinia variegata (Leguminosae; Cercidoideae) supports the allotetraploid origin hypothesis of Bauhinia.</title>
        <authorList>
            <person name="Zhong Y."/>
            <person name="Chen Y."/>
            <person name="Zheng D."/>
            <person name="Pang J."/>
            <person name="Liu Y."/>
            <person name="Luo S."/>
            <person name="Meng S."/>
            <person name="Qian L."/>
            <person name="Wei D."/>
            <person name="Dai S."/>
            <person name="Zhou R."/>
        </authorList>
    </citation>
    <scope>NUCLEOTIDE SEQUENCE [LARGE SCALE GENOMIC DNA]</scope>
    <source>
        <strain evidence="1">BV-YZ2020</strain>
    </source>
</reference>
<dbReference type="Proteomes" id="UP000828941">
    <property type="component" value="Chromosome 13"/>
</dbReference>
<comment type="caution">
    <text evidence="1">The sequence shown here is derived from an EMBL/GenBank/DDBJ whole genome shotgun (WGS) entry which is preliminary data.</text>
</comment>
<proteinExistence type="predicted"/>
<protein>
    <submittedName>
        <fullName evidence="1">Uncharacterized protein</fullName>
    </submittedName>
</protein>
<accession>A0ACB9KVX3</accession>
<name>A0ACB9KVX3_BAUVA</name>
<keyword evidence="2" id="KW-1185">Reference proteome</keyword>
<organism evidence="1 2">
    <name type="scientific">Bauhinia variegata</name>
    <name type="common">Purple orchid tree</name>
    <name type="synonym">Phanera variegata</name>
    <dbReference type="NCBI Taxonomy" id="167791"/>
    <lineage>
        <taxon>Eukaryota</taxon>
        <taxon>Viridiplantae</taxon>
        <taxon>Streptophyta</taxon>
        <taxon>Embryophyta</taxon>
        <taxon>Tracheophyta</taxon>
        <taxon>Spermatophyta</taxon>
        <taxon>Magnoliopsida</taxon>
        <taxon>eudicotyledons</taxon>
        <taxon>Gunneridae</taxon>
        <taxon>Pentapetalae</taxon>
        <taxon>rosids</taxon>
        <taxon>fabids</taxon>
        <taxon>Fabales</taxon>
        <taxon>Fabaceae</taxon>
        <taxon>Cercidoideae</taxon>
        <taxon>Cercideae</taxon>
        <taxon>Bauhiniinae</taxon>
        <taxon>Bauhinia</taxon>
    </lineage>
</organism>